<comment type="caution">
    <text evidence="17">The sequence shown here is derived from an EMBL/GenBank/DDBJ whole genome shotgun (WGS) entry which is preliminary data.</text>
</comment>
<dbReference type="EMBL" id="LUEZ02000049">
    <property type="protein sequence ID" value="RDB22526.1"/>
    <property type="molecule type" value="Genomic_DNA"/>
</dbReference>
<keyword evidence="6" id="KW-0472">Membrane</keyword>
<dbReference type="InterPro" id="IPR050248">
    <property type="entry name" value="Polysacc_deacetylase_ArnD"/>
</dbReference>
<dbReference type="GO" id="GO:0004099">
    <property type="term" value="F:chitin deacetylase activity"/>
    <property type="evidence" value="ECO:0007669"/>
    <property type="project" value="UniProtKB-EC"/>
</dbReference>
<evidence type="ECO:0000259" key="16">
    <source>
        <dbReference type="PROSITE" id="PS51677"/>
    </source>
</evidence>
<keyword evidence="4" id="KW-0336">GPI-anchor</keyword>
<keyword evidence="5" id="KW-0146">Chitin degradation</keyword>
<keyword evidence="15" id="KW-0732">Signal</keyword>
<evidence type="ECO:0000256" key="11">
    <source>
        <dbReference type="ARBA" id="ARBA00023326"/>
    </source>
</evidence>
<keyword evidence="10" id="KW-0961">Cell wall biogenesis/degradation</keyword>
<dbReference type="SUPFAM" id="SSF88713">
    <property type="entry name" value="Glycoside hydrolase/deacetylase"/>
    <property type="match status" value="1"/>
</dbReference>
<dbReference type="PANTHER" id="PTHR10587">
    <property type="entry name" value="GLYCOSYL TRANSFERASE-RELATED"/>
    <property type="match status" value="1"/>
</dbReference>
<comment type="catalytic activity">
    <reaction evidence="13">
        <text>[(1-&gt;4)-N-acetyl-beta-D-glucosaminyl](n) + n H2O = chitosan + n acetate</text>
        <dbReference type="Rhea" id="RHEA:10464"/>
        <dbReference type="Rhea" id="RHEA-COMP:9593"/>
        <dbReference type="Rhea" id="RHEA-COMP:9597"/>
        <dbReference type="ChEBI" id="CHEBI:15377"/>
        <dbReference type="ChEBI" id="CHEBI:17029"/>
        <dbReference type="ChEBI" id="CHEBI:30089"/>
        <dbReference type="ChEBI" id="CHEBI:57704"/>
        <dbReference type="EC" id="3.5.1.41"/>
    </reaction>
    <physiologicalReaction direction="left-to-right" evidence="13">
        <dbReference type="Rhea" id="RHEA:10465"/>
    </physiologicalReaction>
</comment>
<feature type="compositionally biased region" description="Polar residues" evidence="14">
    <location>
        <begin position="67"/>
        <end position="77"/>
    </location>
</feature>
<feature type="compositionally biased region" description="Low complexity" evidence="14">
    <location>
        <begin position="361"/>
        <end position="409"/>
    </location>
</feature>
<evidence type="ECO:0000256" key="1">
    <source>
        <dbReference type="ARBA" id="ARBA00001941"/>
    </source>
</evidence>
<gene>
    <name evidence="17" type="ORF">Hypma_010198</name>
</gene>
<dbReference type="STRING" id="39966.A0A369JUU9"/>
<proteinExistence type="predicted"/>
<dbReference type="GO" id="GO:0098552">
    <property type="term" value="C:side of membrane"/>
    <property type="evidence" value="ECO:0007669"/>
    <property type="project" value="UniProtKB-KW"/>
</dbReference>
<comment type="cofactor">
    <cofactor evidence="1">
        <name>Co(2+)</name>
        <dbReference type="ChEBI" id="CHEBI:48828"/>
    </cofactor>
</comment>
<keyword evidence="18" id="KW-1185">Reference proteome</keyword>
<evidence type="ECO:0000256" key="2">
    <source>
        <dbReference type="ARBA" id="ARBA00004609"/>
    </source>
</evidence>
<keyword evidence="8" id="KW-0170">Cobalt</keyword>
<dbReference type="InParanoid" id="A0A369JUU9"/>
<dbReference type="GO" id="GO:0009272">
    <property type="term" value="P:fungal-type cell wall biogenesis"/>
    <property type="evidence" value="ECO:0007669"/>
    <property type="project" value="UniProtKB-ARBA"/>
</dbReference>
<dbReference type="EC" id="3.5.1.41" evidence="12"/>
<reference evidence="17" key="1">
    <citation type="submission" date="2018-04" db="EMBL/GenBank/DDBJ databases">
        <title>Whole genome sequencing of Hypsizygus marmoreus.</title>
        <authorList>
            <person name="Choi I.-G."/>
            <person name="Min B."/>
            <person name="Kim J.-G."/>
            <person name="Kim S."/>
            <person name="Oh Y.-L."/>
            <person name="Kong W.-S."/>
            <person name="Park H."/>
            <person name="Jeong J."/>
            <person name="Song E.-S."/>
        </authorList>
    </citation>
    <scope>NUCLEOTIDE SEQUENCE [LARGE SCALE GENOMIC DNA]</scope>
    <source>
        <strain evidence="17">51987-8</strain>
    </source>
</reference>
<feature type="region of interest" description="Disordered" evidence="14">
    <location>
        <begin position="355"/>
        <end position="415"/>
    </location>
</feature>
<evidence type="ECO:0000256" key="4">
    <source>
        <dbReference type="ARBA" id="ARBA00022622"/>
    </source>
</evidence>
<dbReference type="PROSITE" id="PS51677">
    <property type="entry name" value="NODB"/>
    <property type="match status" value="1"/>
</dbReference>
<feature type="region of interest" description="Disordered" evidence="14">
    <location>
        <begin position="47"/>
        <end position="77"/>
    </location>
</feature>
<evidence type="ECO:0000313" key="17">
    <source>
        <dbReference type="EMBL" id="RDB22526.1"/>
    </source>
</evidence>
<feature type="signal peptide" evidence="15">
    <location>
        <begin position="1"/>
        <end position="15"/>
    </location>
</feature>
<evidence type="ECO:0000256" key="5">
    <source>
        <dbReference type="ARBA" id="ARBA00023024"/>
    </source>
</evidence>
<evidence type="ECO:0000256" key="6">
    <source>
        <dbReference type="ARBA" id="ARBA00023136"/>
    </source>
</evidence>
<evidence type="ECO:0000256" key="13">
    <source>
        <dbReference type="ARBA" id="ARBA00048494"/>
    </source>
</evidence>
<dbReference type="Proteomes" id="UP000076154">
    <property type="component" value="Unassembled WGS sequence"/>
</dbReference>
<evidence type="ECO:0000256" key="8">
    <source>
        <dbReference type="ARBA" id="ARBA00023285"/>
    </source>
</evidence>
<dbReference type="GO" id="GO:0005886">
    <property type="term" value="C:plasma membrane"/>
    <property type="evidence" value="ECO:0007669"/>
    <property type="project" value="UniProtKB-SubCell"/>
</dbReference>
<accession>A0A369JUU9</accession>
<evidence type="ECO:0000256" key="12">
    <source>
        <dbReference type="ARBA" id="ARBA00024056"/>
    </source>
</evidence>
<dbReference type="GO" id="GO:0006032">
    <property type="term" value="P:chitin catabolic process"/>
    <property type="evidence" value="ECO:0007669"/>
    <property type="project" value="UniProtKB-KW"/>
</dbReference>
<name>A0A369JUU9_HYPMA</name>
<protein>
    <recommendedName>
        <fullName evidence="12">chitin deacetylase</fullName>
        <ecNumber evidence="12">3.5.1.41</ecNumber>
    </recommendedName>
</protein>
<comment type="subcellular location">
    <subcellularLocation>
        <location evidence="2">Cell membrane</location>
        <topology evidence="2">Lipid-anchor</topology>
        <topology evidence="2">GPI-anchor</topology>
    </subcellularLocation>
</comment>
<dbReference type="AlphaFoldDB" id="A0A369JUU9"/>
<feature type="chain" id="PRO_5016770048" description="chitin deacetylase" evidence="15">
    <location>
        <begin position="16"/>
        <end position="443"/>
    </location>
</feature>
<dbReference type="Gene3D" id="3.20.20.370">
    <property type="entry name" value="Glycoside hydrolase/deacetylase"/>
    <property type="match status" value="1"/>
</dbReference>
<evidence type="ECO:0000313" key="18">
    <source>
        <dbReference type="Proteomes" id="UP000076154"/>
    </source>
</evidence>
<keyword evidence="9" id="KW-0449">Lipoprotein</keyword>
<keyword evidence="3" id="KW-1003">Cell membrane</keyword>
<evidence type="ECO:0000256" key="3">
    <source>
        <dbReference type="ARBA" id="ARBA00022475"/>
    </source>
</evidence>
<organism evidence="17 18">
    <name type="scientific">Hypsizygus marmoreus</name>
    <name type="common">White beech mushroom</name>
    <name type="synonym">Agaricus marmoreus</name>
    <dbReference type="NCBI Taxonomy" id="39966"/>
    <lineage>
        <taxon>Eukaryota</taxon>
        <taxon>Fungi</taxon>
        <taxon>Dikarya</taxon>
        <taxon>Basidiomycota</taxon>
        <taxon>Agaricomycotina</taxon>
        <taxon>Agaricomycetes</taxon>
        <taxon>Agaricomycetidae</taxon>
        <taxon>Agaricales</taxon>
        <taxon>Tricholomatineae</taxon>
        <taxon>Lyophyllaceae</taxon>
        <taxon>Hypsizygus</taxon>
    </lineage>
</organism>
<dbReference type="GO" id="GO:0071555">
    <property type="term" value="P:cell wall organization"/>
    <property type="evidence" value="ECO:0007669"/>
    <property type="project" value="UniProtKB-KW"/>
</dbReference>
<dbReference type="InterPro" id="IPR011330">
    <property type="entry name" value="Glyco_hydro/deAcase_b/a-brl"/>
</dbReference>
<evidence type="ECO:0000256" key="9">
    <source>
        <dbReference type="ARBA" id="ARBA00023288"/>
    </source>
</evidence>
<sequence length="443" mass="47709">MLWSTFLLALPLIHAASIPQKYDSHDHSHDVKKRLPTAWHLPRDHPVQSLFKRGPDDGTPYPPVGSPTWSSAFPKSSPDVSQLPQPWVDALNAAVSAGKIPNIPQSTNTPGVNPVYPNGLNPNSPEICSATYKCRNTGDIWDAPDGYFGISFDDGPTFATPKLLQFLDANNETATHFMIGVNILQNPQLFLDTFNSDNDIAVHTWTHPYMTTLSNLEVVAQLGWTSEIIRNSTGGRVPRYWRPPFGDSDNRVRAIAKEVFGLETVIWNQDTEDWSLTTGGTTPEKVQASLTQWLTGPKVPGLVILEHEVSDQSVQAFIAGYPLIKPNGWKTDSLAQLVGDSVYQNSKDGASPVTFDGILASSVPSESPSSSSSSSSDTTSSDTTSSDTTSETQSSQSHSSQPTQTTTQTAGGLQASTTSNSAILSREGSWTLLALVIAAALSA</sequence>
<keyword evidence="4" id="KW-0325">Glycoprotein</keyword>
<keyword evidence="11" id="KW-0624">Polysaccharide degradation</keyword>
<evidence type="ECO:0000256" key="15">
    <source>
        <dbReference type="SAM" id="SignalP"/>
    </source>
</evidence>
<feature type="domain" description="NodB homology" evidence="16">
    <location>
        <begin position="146"/>
        <end position="332"/>
    </location>
</feature>
<dbReference type="PANTHER" id="PTHR10587:SF135">
    <property type="entry name" value="CHITIN DEACETYLASE 3"/>
    <property type="match status" value="1"/>
</dbReference>
<dbReference type="Pfam" id="PF01522">
    <property type="entry name" value="Polysacc_deac_1"/>
    <property type="match status" value="1"/>
</dbReference>
<dbReference type="GO" id="GO:0000272">
    <property type="term" value="P:polysaccharide catabolic process"/>
    <property type="evidence" value="ECO:0007669"/>
    <property type="project" value="UniProtKB-KW"/>
</dbReference>
<evidence type="ECO:0000256" key="10">
    <source>
        <dbReference type="ARBA" id="ARBA00023316"/>
    </source>
</evidence>
<evidence type="ECO:0000256" key="7">
    <source>
        <dbReference type="ARBA" id="ARBA00023277"/>
    </source>
</evidence>
<evidence type="ECO:0000256" key="14">
    <source>
        <dbReference type="SAM" id="MobiDB-lite"/>
    </source>
</evidence>
<keyword evidence="7" id="KW-0119">Carbohydrate metabolism</keyword>
<dbReference type="InterPro" id="IPR002509">
    <property type="entry name" value="NODB_dom"/>
</dbReference>
<dbReference type="OrthoDB" id="407355at2759"/>